<keyword evidence="2" id="KW-1185">Reference proteome</keyword>
<gene>
    <name evidence="1" type="ORF">FB388_7633</name>
</gene>
<sequence length="60" mass="6716">MRLQLWQWSILSFVPERLQMWTCSDGSEVRSAGDIGLRLGLVPFAQDSARIAAEILCPVP</sequence>
<comment type="caution">
    <text evidence="1">The sequence shown here is derived from an EMBL/GenBank/DDBJ whole genome shotgun (WGS) entry which is preliminary data.</text>
</comment>
<accession>A0A543FQR7</accession>
<protein>
    <submittedName>
        <fullName evidence="1">Uncharacterized protein</fullName>
    </submittedName>
</protein>
<name>A0A543FQR7_9PSEU</name>
<dbReference type="EMBL" id="VFPH01000003">
    <property type="protein sequence ID" value="TQM36178.1"/>
    <property type="molecule type" value="Genomic_DNA"/>
</dbReference>
<organism evidence="1 2">
    <name type="scientific">Pseudonocardia cypriaca</name>
    <dbReference type="NCBI Taxonomy" id="882449"/>
    <lineage>
        <taxon>Bacteria</taxon>
        <taxon>Bacillati</taxon>
        <taxon>Actinomycetota</taxon>
        <taxon>Actinomycetes</taxon>
        <taxon>Pseudonocardiales</taxon>
        <taxon>Pseudonocardiaceae</taxon>
        <taxon>Pseudonocardia</taxon>
    </lineage>
</organism>
<evidence type="ECO:0000313" key="2">
    <source>
        <dbReference type="Proteomes" id="UP000319818"/>
    </source>
</evidence>
<evidence type="ECO:0000313" key="1">
    <source>
        <dbReference type="EMBL" id="TQM36178.1"/>
    </source>
</evidence>
<proteinExistence type="predicted"/>
<reference evidence="1 2" key="1">
    <citation type="submission" date="2019-06" db="EMBL/GenBank/DDBJ databases">
        <title>Sequencing the genomes of 1000 actinobacteria strains.</title>
        <authorList>
            <person name="Klenk H.-P."/>
        </authorList>
    </citation>
    <scope>NUCLEOTIDE SEQUENCE [LARGE SCALE GENOMIC DNA]</scope>
    <source>
        <strain evidence="1 2">DSM 45511</strain>
    </source>
</reference>
<dbReference type="AlphaFoldDB" id="A0A543FQR7"/>
<dbReference type="Proteomes" id="UP000319818">
    <property type="component" value="Unassembled WGS sequence"/>
</dbReference>